<name>A0A4D6NI34_VIGUN</name>
<dbReference type="SUPFAM" id="SSF52540">
    <property type="entry name" value="P-loop containing nucleoside triphosphate hydrolases"/>
    <property type="match status" value="1"/>
</dbReference>
<dbReference type="InterPro" id="IPR050905">
    <property type="entry name" value="Plant_NBS-LRR"/>
</dbReference>
<sequence length="4226" mass="487438">MDAVVTATTESALQIVGGAVKRHVGYIFKYSDKFKEVKHYIKMLRNAKSRVQNEVTKAKMNAEEIEDDVQEWLKQVDEKIEKYSSFIDDERHEKTRCSFGFFPNNFQLRYRLGRNAAKMIEEIKADELWNKKFDKVSYRVRPSNDAALANIGYESFASRTKTMKMIMQALKDSTINLIGLYGVGGVGKTTLVKEVAKQAKEKKLFNTVVMANVTRNLDLKKVQGQIAEMLGMKLEEEAEIVRADRIRKRIIEEKENTLIILDDLWDGLDMNRLGIPCRDDENAIQQLGYYKKMERQEFSNNFKRMEENMNRLGIPCRDDENDIQQLGCYKKMERQEFSNNFKRMEENMLTTNFTKTKKEKLLGDHKRCKILLTSRSKEVICNQMNVPETSTFLIGVIDGKESETLLKKMAGIHLRNSMFDGKANEIAKMCGGLPIALVSIGRALKNKSSFVWNDVCRQIKKQSFTEAHESIEFSVKLSYDHLKNEELKCIFLQCARMGSDALIIDLVKFCLGLGVLQGVQTISETKYRVNVLIEELKESSLLVECYSTECFNMHDIVRDVALSISAKERNVLFMKNDILDEWPHEDEQAKYSAIFLHYCDINDELPESIYCPRLEVLHIDNKNECLEIPNNFFKDMIRLRVLILTGVNLSCLPSSIKSLKKLRMLCLERCILGENLEIIGELKKLRILTLSGSNFECLPLEFGQLDKLQLFDISNCSKLRVIPSNIISRMKNLEEYYKRDNLITWDFENTIQSGNASFSDLRHLNRLRSVEIHIPSIDDFPQNVFFNKLDSYKIVIGKFNILTQGEFKMPDKYEVVKFLALDLKEDVDIHSKKWVKMLFKSVENLLLGELNDVHDILNELNVEGFPNLKHLFIVNNSGIQHIINSKEELHLLCAFPILESMCLYKLENMEKICDTQLAEASFCRLKIIKIKTCDKLENVFTFSMVRSLTMLEQVEVCACDSLKEIVSAERQTSTTSDNKIEFPQLRFLTLQCLPTFSSLYSNDKLTCSAQLLQNQVPDKNKDITTDACFALFNEKVSIPKLESLQLSMINIHKIWSDQSLQCSENLTTLNVTDCSNLKYLLSISMAGCLVNLQNLLVSESEKMENIFCPEDPKKNIDVFPKLKNMQIICMEKLETIWQPHIGLNSFHNLDSLIIRECHKLVTVFPSYMMQILQSLQTLNIINCELVEIIFDFGNIPQTYDRNETNLHSVYIKMLPNLVHVWKDNTRETKYKNLKRVDVRDNPNLKYLFPLSIVNDLEKLEVLNIWNCGAMKEIVAGDKGSNENAITFKFPHLDVLLFQQSPELENFYRGAHTVEWPLLKKLAITNCFKLEGIRTKIENSQGKSIGLATEKVIYNLEWMLMNLGEGGMFQKYAVSVPRMHKLQSLVTWGLKNTKILFQMLHRLPNLEKLTLAGSSMKRIWTPESLISHEKIGVMQLKELELLQLWCLEEIGFEHDSLLQSIERLVIVECLKLINLASTSISFTSLTYLEVSDCSGLRNLMTSSSAKSLIQLTTMKISFCPMMVEIIEENEEEKVEEIEFRQLKVLELVSLQNLTSFCSSDKCDLKFRLLENLVVSGCFKMSKFSKVHKAPNLQKIHVVAGEKDKWYWEGDLNGTLQKMITYKAHFEYSKHMELVEYPELTRVRHGKPIFPDNFFCCLKTLEFVAASKIQIVIPSYVLPYMKNIEELKVNSCGAAQVIFDIVDTETRHKSIVFLLKRLTLESLSNLECVWNKNPKGIASFPNLQEVVVNSCDSLKSLFPSSLPRNLGKLKTLRISWCNKLEEIVGKEDAMEHGVSETFEFPSLLSLNLLHLPRLSCFYPGKHHLECPRLETLYVHVCSKLKLFTSEFHCHKETVIHSDQNIVPIMRLQQPLFSVEKVIYNMEYMSMSLKEAEWLQIYIVNVHRMHKLEELTLYGLKDNEILFWFLHRLPNLKRLTLGLCHLKRIWALQSLISHGKIGGVVQLKELKLESMWSLEEIGFEHEVLLQRVERLSIQRCTKLKTLVSSSVTFSYLTYLEVMNCKLMRNLMTCSVAKTLVQLTTMKVCSCPMIMEIVAENKVEKVQEIEFKQLKSLELVSLQNLTSFSTITKCELKFPLLEKLVVSECPLMTKFAEVQSAPNLQKVLVEAGEKDKWYWEGDLNATLQTHFSDQVEKSACDVEHLKFGDHYSQLEEIWLGVVPIPTNNCFNNLKSLAVVKCESLSNVIPFYLLRFLRNLKKIEVSNCESVKAIFDVKGAAADMKPISLPLKKLILNQLPNLEHIWNLNPREILSLQYLQEVSVSNCQSLKSLFPASMANHLVKLDVRACATLMEIFAEADAAINGETKQFNFHCLTSLTLWELPELKYLYPGKHTLEWPMLTHLDIYHCDQLKLFKTEHGGDEFADTEDQLCISIDQQAAFSVEKMIYNLEYMTVSMKEAEWLRKYIVNIHSMHKLEELTCYRLKNNEILFWFLHRLPNLKSLTLGLCHIKRIWIPESLSSREKIGGVVELKELELRCMWSLEDIGFEHDVLLQRIERLIINGCKKLTKLASSSVSFSYLTYLEVENCMMRNLMTLSTAKTLVQLTTMKVSSCPLIVEIVVENEEEKVQEVEFKQLKSLELMSLQNLTSFSSVEKCHLKFPLLENLVVSECPRMTKLSKVQSVPNLKKVDVEAGEKDKWYWEGDLNATLQTHFQDQVSFEYSKEINLVDYPERKVQHEKISFTDNFFGCLKKLEFGEACKRDTLIPSHVLPYLKNLEELNVHSCKSAQLIFDLDESEIKTYGTVFRLKKLILKDLSNLKCVWKETPRGIVSFPNLNMIDVDGCEGLVTLFPSSLARNLKKLETLSISDCEKLVEIVGKEDGMETTIMFEFPCLSELTLFDMPLLSCFYRGKHHLDCPLLEILFVVNCPKLKLFTSDFDFDDSQKEAAIEAPISLQQQPLFSIEILVIYNLEYMAMSFREVEWLQNYIYNVHRMQNLQTVVLHGLKNVEVLFWILHRLPNLKRLTLGFCHLKRIWAPASLISREKIGVVMQLQALELKNIWPLEEIGFEHEVLLQRVERLIIQRCTKLKFLASSSVSFSFLTYLEVTNCMLKNLMTCSTAKTLIQLKTMKVSSCPMIVEIISENEGEKVQEIEFKLLRSLELISLQNLTSFMSVDKCDLKFPVLENLVVSECPKMTKFSKVQSAPNLQKIQVVATEKDKWYWEGDLNATLKKHFTHQVSFEYSKHMKLKDYPEMKEICQGKPVFQDNFFGSLKKLEFDATSKREIVLPSYVLPYLKNLEELNVESCKSARVIFDIDDCEIKETVFRLKKLTLKDLSNMKWIWNKNPQGIVNFPNLEEVLVNNCGTLVTLFPSTLARNLSKLKTLTIHNCCKLVEIVEKKEEREEEITEMFEFPCLSKLFLWNLPMLVCFYPRQHNLKCPTLERLHVAYCRKLKLFTSQTQHSEQHHMFLIEEEVILNEENMTLLNDGHSPDLLHRVNYLDLSSEDYENKKDSLPFDFLKKVPNLEYLVVRQCFGLKEIFPSEKLDGDDHDGILLAGLNKLSLNKLLELESIGLDHPWIKPYTEKLQGLAVIKCPRLDKLVNCVTSFINLKQLIVKNCKRMKYLFTFSTAKSLGKLETLRIENCELMKEIIEKEDENGCHEIIFGRLTKLWLYSLPRLVSFYSGNGTLKFSSLQIMRLFKCPNMKSFSQRDTNAPMFYGIKSSTDSDITFHSDLNMTVESLFHEQGFFEYSKQMILGDYLETRGFFPRKFFGSLKKLEFDGSSKGDTVIPSNVLPHLKSLEELTVHSSDEVQVIFGMDDSRAKSKHIVFHLKKLILKDLSNLKCILNKNLQGSVSFPNLQELFVDACGSLVTLFARNLETLEMHKCDKLVEIVGNEDATENGTTEILMFEFPCLSSLTLYNLTQLSCFYSGKHHLECPQLEILHVAYCPKLNLFSSKIHGSHKETAAEAPINCLQQPLFMVEKVVHKLRGLTLNEKNMMLLSDEHVPENYLTKLNLLRLCFEDDKNEKDSLPLDFLHKVPNLEHFRMQRCFGVKEIFPSQKLQVYDGIPASLKGLTLFELNELESIGLEHPWVSPYSEKLQILRVVNCPLLQNLGCGAMSFINLKELYVKDCDRMEYLFTFSTAKCLGQLQTLIIKKCESIKEIAKIEDADGCDDKIIFEKLTALKLYSLPRLQSFLSGNATLQFSCLKYANVIDCPNMKTFAEGVLNAPRILRIETPFEDSDSFLGSNDLPKVASKTAKSIVGRLASFYKQRNRL</sequence>
<dbReference type="InterPro" id="IPR042197">
    <property type="entry name" value="Apaf_helical"/>
</dbReference>
<dbReference type="InterPro" id="IPR057135">
    <property type="entry name" value="At4g27190-like_LRR"/>
</dbReference>
<dbReference type="EMBL" id="CP039354">
    <property type="protein sequence ID" value="QCE12229.1"/>
    <property type="molecule type" value="Genomic_DNA"/>
</dbReference>
<gene>
    <name evidence="7" type="ORF">DEO72_LG10g3470</name>
</gene>
<evidence type="ECO:0000259" key="6">
    <source>
        <dbReference type="SMART" id="SM00382"/>
    </source>
</evidence>
<dbReference type="InterPro" id="IPR003593">
    <property type="entry name" value="AAA+_ATPase"/>
</dbReference>
<dbReference type="Gene3D" id="3.40.50.300">
    <property type="entry name" value="P-loop containing nucleotide triphosphate hydrolases"/>
    <property type="match status" value="1"/>
</dbReference>
<evidence type="ECO:0000256" key="5">
    <source>
        <dbReference type="SAM" id="Coils"/>
    </source>
</evidence>
<protein>
    <submittedName>
        <fullName evidence="7">Disease resistance protein RPS2</fullName>
    </submittedName>
</protein>
<feature type="coiled-coil region" evidence="5">
    <location>
        <begin position="41"/>
        <end position="82"/>
    </location>
</feature>
<evidence type="ECO:0000256" key="1">
    <source>
        <dbReference type="ARBA" id="ARBA00008894"/>
    </source>
</evidence>
<dbReference type="InterPro" id="IPR027417">
    <property type="entry name" value="P-loop_NTPase"/>
</dbReference>
<dbReference type="Pfam" id="PF23247">
    <property type="entry name" value="LRR_RPS2"/>
    <property type="match status" value="14"/>
</dbReference>
<evidence type="ECO:0000256" key="3">
    <source>
        <dbReference type="ARBA" id="ARBA00022821"/>
    </source>
</evidence>
<dbReference type="Pfam" id="PF00931">
    <property type="entry name" value="NB-ARC"/>
    <property type="match status" value="1"/>
</dbReference>
<dbReference type="GO" id="GO:0006952">
    <property type="term" value="P:defense response"/>
    <property type="evidence" value="ECO:0007669"/>
    <property type="project" value="UniProtKB-KW"/>
</dbReference>
<feature type="domain" description="AAA+ ATPase" evidence="6">
    <location>
        <begin position="174"/>
        <end position="424"/>
    </location>
</feature>
<accession>A0A4D6NI34</accession>
<dbReference type="InterPro" id="IPR002182">
    <property type="entry name" value="NB-ARC"/>
</dbReference>
<dbReference type="Gene3D" id="3.80.10.10">
    <property type="entry name" value="Ribonuclease Inhibitor"/>
    <property type="match status" value="14"/>
</dbReference>
<evidence type="ECO:0000256" key="2">
    <source>
        <dbReference type="ARBA" id="ARBA00022741"/>
    </source>
</evidence>
<dbReference type="GO" id="GO:0005524">
    <property type="term" value="F:ATP binding"/>
    <property type="evidence" value="ECO:0007669"/>
    <property type="project" value="UniProtKB-KW"/>
</dbReference>
<keyword evidence="8" id="KW-1185">Reference proteome</keyword>
<comment type="similarity">
    <text evidence="1">Belongs to the disease resistance NB-LRR family.</text>
</comment>
<evidence type="ECO:0000313" key="7">
    <source>
        <dbReference type="EMBL" id="QCE12229.1"/>
    </source>
</evidence>
<keyword evidence="2" id="KW-0547">Nucleotide-binding</keyword>
<dbReference type="SUPFAM" id="SSF52047">
    <property type="entry name" value="RNI-like"/>
    <property type="match status" value="8"/>
</dbReference>
<reference evidence="7 8" key="1">
    <citation type="submission" date="2019-04" db="EMBL/GenBank/DDBJ databases">
        <title>An improved genome assembly and genetic linkage map for asparagus bean, Vigna unguiculata ssp. sesquipedialis.</title>
        <authorList>
            <person name="Xia Q."/>
            <person name="Zhang R."/>
            <person name="Dong Y."/>
        </authorList>
    </citation>
    <scope>NUCLEOTIDE SEQUENCE [LARGE SCALE GENOMIC DNA]</scope>
    <source>
        <tissue evidence="7">Leaf</tissue>
    </source>
</reference>
<dbReference type="InterPro" id="IPR032675">
    <property type="entry name" value="LRR_dom_sf"/>
</dbReference>
<dbReference type="PANTHER" id="PTHR33463:SF196">
    <property type="entry name" value="NB-ARC DOMAIN DISEASE RESISTANCE PROTEIN"/>
    <property type="match status" value="1"/>
</dbReference>
<keyword evidence="4" id="KW-0067">ATP-binding</keyword>
<dbReference type="GO" id="GO:0043531">
    <property type="term" value="F:ADP binding"/>
    <property type="evidence" value="ECO:0007669"/>
    <property type="project" value="InterPro"/>
</dbReference>
<evidence type="ECO:0000256" key="4">
    <source>
        <dbReference type="ARBA" id="ARBA00022840"/>
    </source>
</evidence>
<proteinExistence type="inferred from homology"/>
<keyword evidence="3" id="KW-0611">Plant defense</keyword>
<evidence type="ECO:0000313" key="8">
    <source>
        <dbReference type="Proteomes" id="UP000501690"/>
    </source>
</evidence>
<dbReference type="Gene3D" id="1.10.8.430">
    <property type="entry name" value="Helical domain of apoptotic protease-activating factors"/>
    <property type="match status" value="1"/>
</dbReference>
<dbReference type="PRINTS" id="PR00364">
    <property type="entry name" value="DISEASERSIST"/>
</dbReference>
<dbReference type="SUPFAM" id="SSF52058">
    <property type="entry name" value="L domain-like"/>
    <property type="match status" value="3"/>
</dbReference>
<dbReference type="Proteomes" id="UP000501690">
    <property type="component" value="Linkage Group LG10"/>
</dbReference>
<dbReference type="PANTHER" id="PTHR33463">
    <property type="entry name" value="NB-ARC DOMAIN-CONTAINING PROTEIN-RELATED"/>
    <property type="match status" value="1"/>
</dbReference>
<keyword evidence="5" id="KW-0175">Coiled coil</keyword>
<dbReference type="SMART" id="SM00382">
    <property type="entry name" value="AAA"/>
    <property type="match status" value="1"/>
</dbReference>
<organism evidence="7 8">
    <name type="scientific">Vigna unguiculata</name>
    <name type="common">Cowpea</name>
    <dbReference type="NCBI Taxonomy" id="3917"/>
    <lineage>
        <taxon>Eukaryota</taxon>
        <taxon>Viridiplantae</taxon>
        <taxon>Streptophyta</taxon>
        <taxon>Embryophyta</taxon>
        <taxon>Tracheophyta</taxon>
        <taxon>Spermatophyta</taxon>
        <taxon>Magnoliopsida</taxon>
        <taxon>eudicotyledons</taxon>
        <taxon>Gunneridae</taxon>
        <taxon>Pentapetalae</taxon>
        <taxon>rosids</taxon>
        <taxon>fabids</taxon>
        <taxon>Fabales</taxon>
        <taxon>Fabaceae</taxon>
        <taxon>Papilionoideae</taxon>
        <taxon>50 kb inversion clade</taxon>
        <taxon>NPAAA clade</taxon>
        <taxon>indigoferoid/millettioid clade</taxon>
        <taxon>Phaseoleae</taxon>
        <taxon>Vigna</taxon>
    </lineage>
</organism>